<dbReference type="GO" id="GO:0006882">
    <property type="term" value="P:intracellular zinc ion homeostasis"/>
    <property type="evidence" value="ECO:0007669"/>
    <property type="project" value="TreeGrafter"/>
</dbReference>
<gene>
    <name evidence="10" type="ordered locus">Acry_1536</name>
</gene>
<dbReference type="HOGENOM" id="CLU_013430_3_0_5"/>
<feature type="domain" description="Cation efflux protein transmembrane" evidence="8">
    <location>
        <begin position="11"/>
        <end position="202"/>
    </location>
</feature>
<dbReference type="EMBL" id="CP000697">
    <property type="protein sequence ID" value="ABQ30744.1"/>
    <property type="molecule type" value="Genomic_DNA"/>
</dbReference>
<dbReference type="InterPro" id="IPR002524">
    <property type="entry name" value="Cation_efflux"/>
</dbReference>
<keyword evidence="4 7" id="KW-0812">Transmembrane</keyword>
<comment type="subcellular location">
    <subcellularLocation>
        <location evidence="1">Membrane</location>
        <topology evidence="1">Multi-pass membrane protein</topology>
    </subcellularLocation>
</comment>
<evidence type="ECO:0000259" key="8">
    <source>
        <dbReference type="Pfam" id="PF01545"/>
    </source>
</evidence>
<dbReference type="KEGG" id="acr:Acry_1536"/>
<evidence type="ECO:0000256" key="4">
    <source>
        <dbReference type="ARBA" id="ARBA00022692"/>
    </source>
</evidence>
<comment type="similarity">
    <text evidence="2">Belongs to the cation diffusion facilitator (CDF) transporter (TC 2.A.4) family.</text>
</comment>
<dbReference type="SUPFAM" id="SSF161111">
    <property type="entry name" value="Cation efflux protein transmembrane domain-like"/>
    <property type="match status" value="1"/>
</dbReference>
<dbReference type="GO" id="GO:0015093">
    <property type="term" value="F:ferrous iron transmembrane transporter activity"/>
    <property type="evidence" value="ECO:0007669"/>
    <property type="project" value="TreeGrafter"/>
</dbReference>
<keyword evidence="3" id="KW-0813">Transport</keyword>
<keyword evidence="11" id="KW-1185">Reference proteome</keyword>
<evidence type="ECO:0000256" key="3">
    <source>
        <dbReference type="ARBA" id="ARBA00022448"/>
    </source>
</evidence>
<dbReference type="InterPro" id="IPR027470">
    <property type="entry name" value="Cation_efflux_CTD"/>
</dbReference>
<protein>
    <submittedName>
        <fullName evidence="10">Cation diffusion facilitator family transporter</fullName>
    </submittedName>
</protein>
<dbReference type="SUPFAM" id="SSF160240">
    <property type="entry name" value="Cation efflux protein cytoplasmic domain-like"/>
    <property type="match status" value="1"/>
</dbReference>
<evidence type="ECO:0000259" key="9">
    <source>
        <dbReference type="Pfam" id="PF16916"/>
    </source>
</evidence>
<dbReference type="RefSeq" id="WP_011942315.1">
    <property type="nucleotide sequence ID" value="NC_009484.1"/>
</dbReference>
<feature type="transmembrane region" description="Helical" evidence="7">
    <location>
        <begin position="113"/>
        <end position="130"/>
    </location>
</feature>
<organism evidence="10 11">
    <name type="scientific">Acidiphilium cryptum (strain JF-5)</name>
    <dbReference type="NCBI Taxonomy" id="349163"/>
    <lineage>
        <taxon>Bacteria</taxon>
        <taxon>Pseudomonadati</taxon>
        <taxon>Pseudomonadota</taxon>
        <taxon>Alphaproteobacteria</taxon>
        <taxon>Acetobacterales</taxon>
        <taxon>Acidocellaceae</taxon>
        <taxon>Acidiphilium</taxon>
    </lineage>
</organism>
<keyword evidence="5 7" id="KW-1133">Transmembrane helix</keyword>
<dbReference type="Proteomes" id="UP000000245">
    <property type="component" value="Chromosome"/>
</dbReference>
<feature type="transmembrane region" description="Helical" evidence="7">
    <location>
        <begin position="71"/>
        <end position="93"/>
    </location>
</feature>
<dbReference type="InterPro" id="IPR036837">
    <property type="entry name" value="Cation_efflux_CTD_sf"/>
</dbReference>
<dbReference type="Pfam" id="PF16916">
    <property type="entry name" value="ZT_dimer"/>
    <property type="match status" value="1"/>
</dbReference>
<dbReference type="GO" id="GO:0015086">
    <property type="term" value="F:cadmium ion transmembrane transporter activity"/>
    <property type="evidence" value="ECO:0007669"/>
    <property type="project" value="TreeGrafter"/>
</dbReference>
<feature type="transmembrane region" description="Helical" evidence="7">
    <location>
        <begin position="150"/>
        <end position="171"/>
    </location>
</feature>
<proteinExistence type="inferred from homology"/>
<dbReference type="GO" id="GO:0015341">
    <property type="term" value="F:zinc efflux antiporter activity"/>
    <property type="evidence" value="ECO:0007669"/>
    <property type="project" value="TreeGrafter"/>
</dbReference>
<dbReference type="Gene3D" id="3.30.70.1350">
    <property type="entry name" value="Cation efflux protein, cytoplasmic domain"/>
    <property type="match status" value="1"/>
</dbReference>
<reference evidence="10 11" key="1">
    <citation type="submission" date="2007-05" db="EMBL/GenBank/DDBJ databases">
        <title>Complete sequence of chromosome of Acidiphilium cryptum JF-5.</title>
        <authorList>
            <consortium name="US DOE Joint Genome Institute"/>
            <person name="Copeland A."/>
            <person name="Lucas S."/>
            <person name="Lapidus A."/>
            <person name="Barry K."/>
            <person name="Detter J.C."/>
            <person name="Glavina del Rio T."/>
            <person name="Hammon N."/>
            <person name="Israni S."/>
            <person name="Dalin E."/>
            <person name="Tice H."/>
            <person name="Pitluck S."/>
            <person name="Sims D."/>
            <person name="Brettin T."/>
            <person name="Bruce D."/>
            <person name="Han C."/>
            <person name="Schmutz J."/>
            <person name="Larimer F."/>
            <person name="Land M."/>
            <person name="Hauser L."/>
            <person name="Kyrpides N."/>
            <person name="Kim E."/>
            <person name="Magnuson T."/>
            <person name="Richardson P."/>
        </authorList>
    </citation>
    <scope>NUCLEOTIDE SEQUENCE [LARGE SCALE GENOMIC DNA]</scope>
    <source>
        <strain evidence="10 11">JF-5</strain>
    </source>
</reference>
<accession>A5FYR2</accession>
<dbReference type="eggNOG" id="COG0053">
    <property type="taxonomic scope" value="Bacteria"/>
</dbReference>
<evidence type="ECO:0000313" key="10">
    <source>
        <dbReference type="EMBL" id="ABQ30744.1"/>
    </source>
</evidence>
<dbReference type="GO" id="GO:0005886">
    <property type="term" value="C:plasma membrane"/>
    <property type="evidence" value="ECO:0007669"/>
    <property type="project" value="TreeGrafter"/>
</dbReference>
<dbReference type="InterPro" id="IPR050291">
    <property type="entry name" value="CDF_Transporter"/>
</dbReference>
<evidence type="ECO:0000256" key="2">
    <source>
        <dbReference type="ARBA" id="ARBA00008114"/>
    </source>
</evidence>
<evidence type="ECO:0000256" key="5">
    <source>
        <dbReference type="ARBA" id="ARBA00022989"/>
    </source>
</evidence>
<dbReference type="NCBIfam" id="TIGR01297">
    <property type="entry name" value="CDF"/>
    <property type="match status" value="1"/>
</dbReference>
<dbReference type="Pfam" id="PF01545">
    <property type="entry name" value="Cation_efflux"/>
    <property type="match status" value="1"/>
</dbReference>
<feature type="transmembrane region" description="Helical" evidence="7">
    <location>
        <begin position="177"/>
        <end position="195"/>
    </location>
</feature>
<feature type="transmembrane region" description="Helical" evidence="7">
    <location>
        <begin position="41"/>
        <end position="59"/>
    </location>
</feature>
<dbReference type="InterPro" id="IPR058533">
    <property type="entry name" value="Cation_efflux_TM"/>
</dbReference>
<sequence length="295" mass="30761">MRVPFRLAAGSVVVGFVSLGLKAAAWRVSHSAALYSDALESLVNVFAAVMVMIALKAAAKPADSEHPYGHAKAELLSAVAEGGMIIFAAVLILERAASTILAPRLPVAPELGLGLNAAGGVVNALWALALGRSGATRKFPALAADQAHLIADAITTLGIIGGLSLAILANLPVLDPLIAIAVAAQIAFMGGRTVLRALSALLDRAPPPEMVDRIRHLVAIHAAGAIEAHDMRMREAGQSRFLEFHLVVPGGMTVAESHAICDRIEAALRREMAGVIITIHVEPDNKAKHEGIMVK</sequence>
<dbReference type="PANTHER" id="PTHR43840">
    <property type="entry name" value="MITOCHONDRIAL METAL TRANSPORTER 1-RELATED"/>
    <property type="match status" value="1"/>
</dbReference>
<keyword evidence="6 7" id="KW-0472">Membrane</keyword>
<dbReference type="PANTHER" id="PTHR43840:SF15">
    <property type="entry name" value="MITOCHONDRIAL METAL TRANSPORTER 1-RELATED"/>
    <property type="match status" value="1"/>
</dbReference>
<dbReference type="InterPro" id="IPR027469">
    <property type="entry name" value="Cation_efflux_TMD_sf"/>
</dbReference>
<dbReference type="Gene3D" id="1.20.1510.10">
    <property type="entry name" value="Cation efflux protein transmembrane domain"/>
    <property type="match status" value="1"/>
</dbReference>
<dbReference type="AlphaFoldDB" id="A5FYR2"/>
<dbReference type="STRING" id="349163.Acry_1536"/>
<evidence type="ECO:0000256" key="7">
    <source>
        <dbReference type="SAM" id="Phobius"/>
    </source>
</evidence>
<feature type="domain" description="Cation efflux protein cytoplasmic" evidence="9">
    <location>
        <begin position="206"/>
        <end position="283"/>
    </location>
</feature>
<evidence type="ECO:0000256" key="1">
    <source>
        <dbReference type="ARBA" id="ARBA00004141"/>
    </source>
</evidence>
<name>A5FYR2_ACICJ</name>
<evidence type="ECO:0000313" key="11">
    <source>
        <dbReference type="Proteomes" id="UP000000245"/>
    </source>
</evidence>
<evidence type="ECO:0000256" key="6">
    <source>
        <dbReference type="ARBA" id="ARBA00023136"/>
    </source>
</evidence>